<evidence type="ECO:0000313" key="1">
    <source>
        <dbReference type="EMBL" id="TPE44939.1"/>
    </source>
</evidence>
<protein>
    <submittedName>
        <fullName evidence="1">Uncharacterized protein</fullName>
    </submittedName>
</protein>
<proteinExistence type="predicted"/>
<accession>A0A501W5R5</accession>
<gene>
    <name evidence="1" type="ORF">FJM65_07955</name>
</gene>
<reference evidence="1 2" key="1">
    <citation type="submission" date="2019-06" db="EMBL/GenBank/DDBJ databases">
        <title>A novel bacterium of genus Pontibacter, isolated from marine sediment.</title>
        <authorList>
            <person name="Huang H."/>
            <person name="Mo K."/>
            <person name="Hu Y."/>
        </authorList>
    </citation>
    <scope>NUCLEOTIDE SEQUENCE [LARGE SCALE GENOMIC DNA]</scope>
    <source>
        <strain evidence="1 2">HB172049</strain>
    </source>
</reference>
<evidence type="ECO:0000313" key="2">
    <source>
        <dbReference type="Proteomes" id="UP000316727"/>
    </source>
</evidence>
<keyword evidence="2" id="KW-1185">Reference proteome</keyword>
<organism evidence="1 2">
    <name type="scientific">Pontibacter mangrovi</name>
    <dbReference type="NCBI Taxonomy" id="2589816"/>
    <lineage>
        <taxon>Bacteria</taxon>
        <taxon>Pseudomonadati</taxon>
        <taxon>Bacteroidota</taxon>
        <taxon>Cytophagia</taxon>
        <taxon>Cytophagales</taxon>
        <taxon>Hymenobacteraceae</taxon>
        <taxon>Pontibacter</taxon>
    </lineage>
</organism>
<name>A0A501W5R5_9BACT</name>
<dbReference type="EMBL" id="VFRQ01000003">
    <property type="protein sequence ID" value="TPE44939.1"/>
    <property type="molecule type" value="Genomic_DNA"/>
</dbReference>
<dbReference type="RefSeq" id="WP_140620964.1">
    <property type="nucleotide sequence ID" value="NZ_VFRQ01000003.1"/>
</dbReference>
<comment type="caution">
    <text evidence="1">The sequence shown here is derived from an EMBL/GenBank/DDBJ whole genome shotgun (WGS) entry which is preliminary data.</text>
</comment>
<sequence>MMHLRLFLCFLTLRKSTLTERDLSASELDRLRSYAAGNYDRGMLLAFGQVRVVEGYVLDTYDFHPQPWTSLLNALQNLACLYHRLGYPGYKIKIKLI</sequence>
<dbReference type="AlphaFoldDB" id="A0A501W5R5"/>
<dbReference type="Proteomes" id="UP000316727">
    <property type="component" value="Unassembled WGS sequence"/>
</dbReference>